<dbReference type="Gene3D" id="1.25.10.10">
    <property type="entry name" value="Leucine-rich Repeat Variant"/>
    <property type="match status" value="1"/>
</dbReference>
<dbReference type="InterPro" id="IPR036855">
    <property type="entry name" value="Znf_CCCH_sf"/>
</dbReference>
<dbReference type="PANTHER" id="PTHR12547">
    <property type="entry name" value="CCCH ZINC FINGER/TIS11-RELATED"/>
    <property type="match status" value="1"/>
</dbReference>
<dbReference type="GO" id="GO:0003729">
    <property type="term" value="F:mRNA binding"/>
    <property type="evidence" value="ECO:0007669"/>
    <property type="project" value="InterPro"/>
</dbReference>
<dbReference type="InterPro" id="IPR011989">
    <property type="entry name" value="ARM-like"/>
</dbReference>
<feature type="zinc finger region" description="C3H1-type" evidence="5">
    <location>
        <begin position="405"/>
        <end position="432"/>
    </location>
</feature>
<evidence type="ECO:0000256" key="4">
    <source>
        <dbReference type="ARBA" id="ARBA00022833"/>
    </source>
</evidence>
<gene>
    <name evidence="9" type="ORF">SNEC2469_LOCUS27701</name>
</gene>
<feature type="non-terminal residue" evidence="9">
    <location>
        <position position="591"/>
    </location>
</feature>
<keyword evidence="3 5" id="KW-0863">Zinc-finger</keyword>
<feature type="domain" description="C3H1-type" evidence="8">
    <location>
        <begin position="335"/>
        <end position="362"/>
    </location>
</feature>
<dbReference type="PANTHER" id="PTHR12547:SF18">
    <property type="entry name" value="PROTEIN TIS11"/>
    <property type="match status" value="1"/>
</dbReference>
<dbReference type="SMART" id="SM00356">
    <property type="entry name" value="ZnF_C3H1"/>
    <property type="match status" value="3"/>
</dbReference>
<name>A0A813AHS4_9DINO</name>
<dbReference type="Gene3D" id="4.10.1000.10">
    <property type="entry name" value="Zinc finger, CCCH-type"/>
    <property type="match status" value="3"/>
</dbReference>
<dbReference type="SUPFAM" id="SSF90229">
    <property type="entry name" value="CCCH zinc finger"/>
    <property type="match status" value="2"/>
</dbReference>
<keyword evidence="1 5" id="KW-0479">Metal-binding</keyword>
<dbReference type="PROSITE" id="PS50103">
    <property type="entry name" value="ZF_C3H1"/>
    <property type="match status" value="3"/>
</dbReference>
<feature type="zinc finger region" description="C3H1-type" evidence="5">
    <location>
        <begin position="370"/>
        <end position="397"/>
    </location>
</feature>
<dbReference type="InterPro" id="IPR000571">
    <property type="entry name" value="Znf_CCCH"/>
</dbReference>
<protein>
    <recommendedName>
        <fullName evidence="8">C3H1-type domain-containing protein</fullName>
    </recommendedName>
</protein>
<reference evidence="9" key="1">
    <citation type="submission" date="2021-02" db="EMBL/GenBank/DDBJ databases">
        <authorList>
            <person name="Dougan E. K."/>
            <person name="Rhodes N."/>
            <person name="Thang M."/>
            <person name="Chan C."/>
        </authorList>
    </citation>
    <scope>NUCLEOTIDE SEQUENCE</scope>
</reference>
<organism evidence="9 10">
    <name type="scientific">Symbiodinium necroappetens</name>
    <dbReference type="NCBI Taxonomy" id="1628268"/>
    <lineage>
        <taxon>Eukaryota</taxon>
        <taxon>Sar</taxon>
        <taxon>Alveolata</taxon>
        <taxon>Dinophyceae</taxon>
        <taxon>Suessiales</taxon>
        <taxon>Symbiodiniaceae</taxon>
        <taxon>Symbiodinium</taxon>
    </lineage>
</organism>
<dbReference type="GO" id="GO:0008270">
    <property type="term" value="F:zinc ion binding"/>
    <property type="evidence" value="ECO:0007669"/>
    <property type="project" value="UniProtKB-KW"/>
</dbReference>
<evidence type="ECO:0000256" key="7">
    <source>
        <dbReference type="SAM" id="SignalP"/>
    </source>
</evidence>
<evidence type="ECO:0000256" key="1">
    <source>
        <dbReference type="ARBA" id="ARBA00022723"/>
    </source>
</evidence>
<comment type="caution">
    <text evidence="9">The sequence shown here is derived from an EMBL/GenBank/DDBJ whole genome shotgun (WGS) entry which is preliminary data.</text>
</comment>
<evidence type="ECO:0000256" key="5">
    <source>
        <dbReference type="PROSITE-ProRule" id="PRU00723"/>
    </source>
</evidence>
<dbReference type="Proteomes" id="UP000601435">
    <property type="component" value="Unassembled WGS sequence"/>
</dbReference>
<feature type="signal peptide" evidence="7">
    <location>
        <begin position="1"/>
        <end position="23"/>
    </location>
</feature>
<evidence type="ECO:0000256" key="2">
    <source>
        <dbReference type="ARBA" id="ARBA00022737"/>
    </source>
</evidence>
<sequence>VSTLLGFLKLLLYWLATCPSVLGSFATSPVMIPLAIDLTCLDGRCGPFCRTQIEGLACLVMGACIKAEHTEADVTALMSLIARRVGIEAYQHKVESLWRSEALQRPPRGLAEFRCYNGHYRIFVREQQRAVQRRMVQLYVAEGSGGGGLSEDVAEHYKQLIRVQDADLREVRHENEQLRSEVEAFMKRTLKASSAALADKADALEMENKALHLEVNELQQELDQRVGRLEQERQKLRVAVSELELQLQSMAVSYGQVEQNNAELRAAIAALSSVFDNSDNFATGEVRSLRAYERVARNRFTTTMTVEFADNVASEKLATPPQASNKDRARYELQFYKTRQCSFFEKGKCNRGSNCKYAHGISELQARPDLSFTSLCRKFAATGVCDDPACSFAHNPEQLRATKKFFKTSLCKFHLNGRCRLGEECRHAHGEHELLQAPQPPQKVAIAAPPGLAEPDVQAQPGFDLSQSYAASLLLNAAATGGNFGQSGYTGTTAGRQGNWPISSLAQKEMTLQSDVGPAFISLSPLMRQDAAAQINPFLSGSAESVAKSLAVLGQPFCVPLLQPSCPFMSNKNDVHHHAVSHFFMSKRFCA</sequence>
<keyword evidence="6" id="KW-0175">Coiled coil</keyword>
<evidence type="ECO:0000313" key="10">
    <source>
        <dbReference type="Proteomes" id="UP000601435"/>
    </source>
</evidence>
<dbReference type="AlphaFoldDB" id="A0A813AHS4"/>
<keyword evidence="7" id="KW-0732">Signal</keyword>
<feature type="coiled-coil region" evidence="6">
    <location>
        <begin position="161"/>
        <end position="246"/>
    </location>
</feature>
<dbReference type="EMBL" id="CAJNJA010058808">
    <property type="protein sequence ID" value="CAE7865662.1"/>
    <property type="molecule type" value="Genomic_DNA"/>
</dbReference>
<dbReference type="InterPro" id="IPR045877">
    <property type="entry name" value="ZFP36-like"/>
</dbReference>
<feature type="domain" description="C3H1-type" evidence="8">
    <location>
        <begin position="405"/>
        <end position="432"/>
    </location>
</feature>
<evidence type="ECO:0000259" key="8">
    <source>
        <dbReference type="PROSITE" id="PS50103"/>
    </source>
</evidence>
<evidence type="ECO:0000256" key="6">
    <source>
        <dbReference type="SAM" id="Coils"/>
    </source>
</evidence>
<evidence type="ECO:0000313" key="9">
    <source>
        <dbReference type="EMBL" id="CAE7865662.1"/>
    </source>
</evidence>
<evidence type="ECO:0000256" key="3">
    <source>
        <dbReference type="ARBA" id="ARBA00022771"/>
    </source>
</evidence>
<dbReference type="Pfam" id="PF00642">
    <property type="entry name" value="zf-CCCH"/>
    <property type="match status" value="3"/>
</dbReference>
<feature type="zinc finger region" description="C3H1-type" evidence="5">
    <location>
        <begin position="335"/>
        <end position="362"/>
    </location>
</feature>
<feature type="domain" description="C3H1-type" evidence="8">
    <location>
        <begin position="370"/>
        <end position="397"/>
    </location>
</feature>
<keyword evidence="4 5" id="KW-0862">Zinc</keyword>
<feature type="chain" id="PRO_5032914775" description="C3H1-type domain-containing protein" evidence="7">
    <location>
        <begin position="24"/>
        <end position="591"/>
    </location>
</feature>
<proteinExistence type="predicted"/>
<accession>A0A813AHS4</accession>
<keyword evidence="10" id="KW-1185">Reference proteome</keyword>
<keyword evidence="2" id="KW-0677">Repeat</keyword>
<dbReference type="OrthoDB" id="410307at2759"/>